<dbReference type="Proteomes" id="UP001454086">
    <property type="component" value="Unassembled WGS sequence"/>
</dbReference>
<keyword evidence="1" id="KW-0472">Membrane</keyword>
<dbReference type="PANTHER" id="PTHR30354:SF7">
    <property type="entry name" value="BLL7963 PROTEIN"/>
    <property type="match status" value="1"/>
</dbReference>
<feature type="transmembrane region" description="Helical" evidence="1">
    <location>
        <begin position="249"/>
        <end position="270"/>
    </location>
</feature>
<dbReference type="RefSeq" id="WP_083795190.1">
    <property type="nucleotide sequence ID" value="NZ_JBBMFM010000174.1"/>
</dbReference>
<protein>
    <submittedName>
        <fullName evidence="2">GntP family permease</fullName>
    </submittedName>
</protein>
<dbReference type="Pfam" id="PF02447">
    <property type="entry name" value="GntP_permease"/>
    <property type="match status" value="1"/>
</dbReference>
<dbReference type="InterPro" id="IPR003474">
    <property type="entry name" value="Glcn_transporter"/>
</dbReference>
<feature type="transmembrane region" description="Helical" evidence="1">
    <location>
        <begin position="282"/>
        <end position="307"/>
    </location>
</feature>
<evidence type="ECO:0000256" key="1">
    <source>
        <dbReference type="SAM" id="Phobius"/>
    </source>
</evidence>
<feature type="transmembrane region" description="Helical" evidence="1">
    <location>
        <begin position="48"/>
        <end position="70"/>
    </location>
</feature>
<feature type="transmembrane region" description="Helical" evidence="1">
    <location>
        <begin position="173"/>
        <end position="194"/>
    </location>
</feature>
<dbReference type="PANTHER" id="PTHR30354">
    <property type="entry name" value="GNT FAMILY GLUCONATE TRANSPORTER"/>
    <property type="match status" value="1"/>
</dbReference>
<feature type="transmembrane region" description="Helical" evidence="1">
    <location>
        <begin position="369"/>
        <end position="396"/>
    </location>
</feature>
<comment type="caution">
    <text evidence="2">The sequence shown here is derived from an EMBL/GenBank/DDBJ whole genome shotgun (WGS) entry which is preliminary data.</text>
</comment>
<name>A0ABV1DDC5_9FIRM</name>
<organism evidence="2 3">
    <name type="scientific">Enterocloster hominis</name>
    <name type="common">ex Hitch et al. 2024</name>
    <dbReference type="NCBI Taxonomy" id="1917870"/>
    <lineage>
        <taxon>Bacteria</taxon>
        <taxon>Bacillati</taxon>
        <taxon>Bacillota</taxon>
        <taxon>Clostridia</taxon>
        <taxon>Lachnospirales</taxon>
        <taxon>Lachnospiraceae</taxon>
        <taxon>Enterocloster</taxon>
    </lineage>
</organism>
<feature type="transmembrane region" description="Helical" evidence="1">
    <location>
        <begin position="328"/>
        <end position="357"/>
    </location>
</feature>
<reference evidence="2 3" key="1">
    <citation type="submission" date="2024-03" db="EMBL/GenBank/DDBJ databases">
        <title>Human intestinal bacterial collection.</title>
        <authorList>
            <person name="Pauvert C."/>
            <person name="Hitch T.C.A."/>
            <person name="Clavel T."/>
        </authorList>
    </citation>
    <scope>NUCLEOTIDE SEQUENCE [LARGE SCALE GENOMIC DNA]</scope>
    <source>
        <strain evidence="2 3">CLA-SR-H021</strain>
    </source>
</reference>
<keyword evidence="1" id="KW-1133">Transmembrane helix</keyword>
<accession>A0ABV1DDC5</accession>
<keyword evidence="1" id="KW-0812">Transmembrane</keyword>
<feature type="transmembrane region" description="Helical" evidence="1">
    <location>
        <begin position="408"/>
        <end position="431"/>
    </location>
</feature>
<evidence type="ECO:0000313" key="2">
    <source>
        <dbReference type="EMBL" id="MEQ2428380.1"/>
    </source>
</evidence>
<dbReference type="EMBL" id="JBBMFM010000174">
    <property type="protein sequence ID" value="MEQ2428380.1"/>
    <property type="molecule type" value="Genomic_DNA"/>
</dbReference>
<sequence length="433" mass="45139">MVAILMALVILLVLTFKKVSVLIAAPISVILLVAFSGLPVLSTVSNDYMSGIAGFIQSTWLLILLGALFGKLMDMTGAARSIAGLIINTMGVKRAVVAVVIASGLLTYGGVASMVVVFALYPITLTLFKKADLPRVLIPAAIGSGAFTFANMLPGNPQTLNIIPTTYLGTTAMAAPAVGIIAAVATFAMIIIYFKYIIKKYKKKGIGFVSDDSVEKLLANSDEMEKRGSLPNPWVSLIPPMLIIFALNFLKWNVLVALLSGCIICGILFYKNLNGLMDALTSGASGAALTVMNVGAIIGMGSVIKITPGFQQIVDTVLQFSNNGGNPLAIFGVATSVLCGVNASGVGGLSIALGVIAEPFLNMGVNPELLHRIGVIAGLGLDSLPHSGGIVTLLIVTGISYKDGYKHLFVTTVLITTVALVIAVICGSFMYPI</sequence>
<proteinExistence type="predicted"/>
<evidence type="ECO:0000313" key="3">
    <source>
        <dbReference type="Proteomes" id="UP001454086"/>
    </source>
</evidence>
<keyword evidence="3" id="KW-1185">Reference proteome</keyword>
<gene>
    <name evidence="2" type="ORF">WMQ36_25815</name>
</gene>